<protein>
    <recommendedName>
        <fullName evidence="3">glucan endo-1,3-beta-D-glucosidase</fullName>
        <ecNumber evidence="3">3.2.1.39</ecNumber>
    </recommendedName>
</protein>
<dbReference type="PROSITE" id="PS52008">
    <property type="entry name" value="GH81"/>
    <property type="match status" value="1"/>
</dbReference>
<dbReference type="InterPro" id="IPR005200">
    <property type="entry name" value="Endo-beta-glucanase"/>
</dbReference>
<dbReference type="EMBL" id="JASCXW010000020">
    <property type="protein sequence ID" value="MDI6453190.1"/>
    <property type="molecule type" value="Genomic_DNA"/>
</dbReference>
<keyword evidence="7" id="KW-0961">Cell wall biogenesis/degradation</keyword>
<dbReference type="GO" id="GO:0071555">
    <property type="term" value="P:cell wall organization"/>
    <property type="evidence" value="ECO:0007669"/>
    <property type="project" value="UniProtKB-KW"/>
</dbReference>
<comment type="similarity">
    <text evidence="2">Belongs to the glycosyl hydrolase 81 family.</text>
</comment>
<dbReference type="AlphaFoldDB" id="A0AAW6U8D6"/>
<dbReference type="PANTHER" id="PTHR31983:SF0">
    <property type="entry name" value="GLUCAN ENDO-1,3-BETA-D-GLUCOSIDASE 2"/>
    <property type="match status" value="1"/>
</dbReference>
<keyword evidence="12" id="KW-1185">Reference proteome</keyword>
<accession>A0AAW6U8D6</accession>
<evidence type="ECO:0000256" key="2">
    <source>
        <dbReference type="ARBA" id="ARBA00010730"/>
    </source>
</evidence>
<evidence type="ECO:0000256" key="4">
    <source>
        <dbReference type="ARBA" id="ARBA00022801"/>
    </source>
</evidence>
<evidence type="ECO:0000256" key="8">
    <source>
        <dbReference type="ARBA" id="ARBA00023326"/>
    </source>
</evidence>
<dbReference type="RefSeq" id="WP_282839620.1">
    <property type="nucleotide sequence ID" value="NZ_JASCXW010000020.1"/>
</dbReference>
<dbReference type="Pfam" id="PF17652">
    <property type="entry name" value="Glyco_hydro81C"/>
    <property type="match status" value="1"/>
</dbReference>
<dbReference type="Gene3D" id="2.70.98.30">
    <property type="entry name" value="Golgi alpha-mannosidase II, domain 4"/>
    <property type="match status" value="1"/>
</dbReference>
<feature type="chain" id="PRO_5043487855" description="glucan endo-1,3-beta-D-glucosidase" evidence="9">
    <location>
        <begin position="19"/>
        <end position="916"/>
    </location>
</feature>
<proteinExistence type="inferred from homology"/>
<keyword evidence="5" id="KW-0119">Carbohydrate metabolism</keyword>
<evidence type="ECO:0000313" key="11">
    <source>
        <dbReference type="EMBL" id="MDI6453190.1"/>
    </source>
</evidence>
<evidence type="ECO:0000256" key="9">
    <source>
        <dbReference type="SAM" id="SignalP"/>
    </source>
</evidence>
<evidence type="ECO:0000259" key="10">
    <source>
        <dbReference type="Pfam" id="PF17652"/>
    </source>
</evidence>
<evidence type="ECO:0000256" key="5">
    <source>
        <dbReference type="ARBA" id="ARBA00023277"/>
    </source>
</evidence>
<feature type="domain" description="Glycosyl hydrolase family 81 C-terminal" evidence="10">
    <location>
        <begin position="512"/>
        <end position="842"/>
    </location>
</feature>
<dbReference type="InterPro" id="IPR040720">
    <property type="entry name" value="GH81_C"/>
</dbReference>
<name>A0AAW6U8D6_9MOLU</name>
<dbReference type="PROSITE" id="PS51257">
    <property type="entry name" value="PROKAR_LIPOPROTEIN"/>
    <property type="match status" value="1"/>
</dbReference>
<evidence type="ECO:0000256" key="7">
    <source>
        <dbReference type="ARBA" id="ARBA00023316"/>
    </source>
</evidence>
<dbReference type="PANTHER" id="PTHR31983">
    <property type="entry name" value="ENDO-1,3(4)-BETA-GLUCANASE 1"/>
    <property type="match status" value="1"/>
</dbReference>
<dbReference type="GO" id="GO:0042973">
    <property type="term" value="F:glucan endo-1,3-beta-D-glucosidase activity"/>
    <property type="evidence" value="ECO:0007669"/>
    <property type="project" value="UniProtKB-EC"/>
</dbReference>
<dbReference type="Gene3D" id="2.60.40.10">
    <property type="entry name" value="Immunoglobulins"/>
    <property type="match status" value="1"/>
</dbReference>
<reference evidence="11" key="1">
    <citation type="submission" date="2023-05" db="EMBL/GenBank/DDBJ databases">
        <title>Mariniplasma microaerophilum sp. nov., a novel anaerobic mollicute isolated from terrestrial mud volcano, Taman Peninsula, Russia.</title>
        <authorList>
            <person name="Khomyakova M.A."/>
            <person name="Merkel A.Y."/>
            <person name="Slobodkin A.I."/>
        </authorList>
    </citation>
    <scope>NUCLEOTIDE SEQUENCE</scope>
    <source>
        <strain evidence="11">M4Ah</strain>
    </source>
</reference>
<dbReference type="Proteomes" id="UP001431532">
    <property type="component" value="Unassembled WGS sequence"/>
</dbReference>
<keyword evidence="6" id="KW-0326">Glycosidase</keyword>
<organism evidence="11 12">
    <name type="scientific">Peloplasma aerotolerans</name>
    <dbReference type="NCBI Taxonomy" id="3044389"/>
    <lineage>
        <taxon>Bacteria</taxon>
        <taxon>Bacillati</taxon>
        <taxon>Mycoplasmatota</taxon>
        <taxon>Mollicutes</taxon>
        <taxon>Acholeplasmatales</taxon>
        <taxon>Acholeplasmataceae</taxon>
        <taxon>Peloplasma</taxon>
    </lineage>
</organism>
<feature type="signal peptide" evidence="9">
    <location>
        <begin position="1"/>
        <end position="18"/>
    </location>
</feature>
<evidence type="ECO:0000256" key="3">
    <source>
        <dbReference type="ARBA" id="ARBA00012780"/>
    </source>
</evidence>
<comment type="caution">
    <text evidence="11">The sequence shown here is derived from an EMBL/GenBank/DDBJ whole genome shotgun (WGS) entry which is preliminary data.</text>
</comment>
<dbReference type="InterPro" id="IPR013783">
    <property type="entry name" value="Ig-like_fold"/>
</dbReference>
<dbReference type="GO" id="GO:0000272">
    <property type="term" value="P:polysaccharide catabolic process"/>
    <property type="evidence" value="ECO:0007669"/>
    <property type="project" value="UniProtKB-KW"/>
</dbReference>
<keyword evidence="9" id="KW-0732">Signal</keyword>
<evidence type="ECO:0000256" key="6">
    <source>
        <dbReference type="ARBA" id="ARBA00023295"/>
    </source>
</evidence>
<evidence type="ECO:0000313" key="12">
    <source>
        <dbReference type="Proteomes" id="UP001431532"/>
    </source>
</evidence>
<dbReference type="GO" id="GO:0052861">
    <property type="term" value="F:endo-1,3(4)-beta-glucanase activity"/>
    <property type="evidence" value="ECO:0007669"/>
    <property type="project" value="InterPro"/>
</dbReference>
<evidence type="ECO:0000256" key="1">
    <source>
        <dbReference type="ARBA" id="ARBA00000382"/>
    </source>
</evidence>
<keyword evidence="8" id="KW-0624">Polysaccharide degradation</keyword>
<comment type="catalytic activity">
    <reaction evidence="1">
        <text>Hydrolysis of (1-&gt;3)-beta-D-glucosidic linkages in (1-&gt;3)-beta-D-glucans.</text>
        <dbReference type="EC" id="3.2.1.39"/>
    </reaction>
</comment>
<dbReference type="EC" id="3.2.1.39" evidence="3"/>
<gene>
    <name evidence="11" type="ORF">QJ521_06420</name>
</gene>
<sequence length="916" mass="103609">MFKKCFILIFLLMLFTLAACKSNNNQSTPNITVPHEITDIIGLEDMTVTKNEYFNPLDNVKILNQNNEDITYLVRVTGNVHYGVLGEYELTYQMTYGEDEINQTRLITVDDGTINRPINPRNNITSTIVNANAGSYRVGSAPEIDHPIQPQLLNPNLLDQAVPSNGWWTSLLAANYGGGNGIYTNPLRSAFSNDGVEITNPGSGFVQYWNPDGYNTMANFSLALPDMHIKTTNLNLGYTTHVIDYSDTTVKVAMRNTGQPQDQMVMTYAQGSPFVFAEVAKSDSAYLRLASNGVASYEYFTVDGQLISGNTYTGDGIVIRLVQKHIGYETYRPAQVGQPIYGDRYFLVSTPSGSLFNLSTDNHPSSLLNKISMNLGDENYFSVAAIESLTEASFYHQHAYTATLKGDVSYQVQHKDSIVETNYHLSTQHLKENNLNEPLQFLMPHHYQNSTQEVTDYSFNTVRGELKLIVGSHFQTNLSFHGLLPAMTYPINNEFSTTHMTTYLNDLDTRTEINDLTNFLNDEGPYWNGKAIYPLSQGIIIADQIGDDALKLSFISKLRYVLADWFTYESVSDERYLYYNEAWGSVYYSNNDFNTASELSDHSFTHGYLIYGASVLAMYDESFVNDYKDIVEVLLDDYLYPYKDDYDFAYLRSFDPWAGHTWAHGFGTFAEGNNVESSSEALQSWVGGYLWALSQNDVDRRDAAIYGFVTELNAAKTYIMDYSETIFPEKYSMYASIAGMIWGGKYDYATWFGANPTFIYGIQWLPNGEYISNYALNDDERARLNHIYSDYLLAKNQTIDTWFATMWSVQALINPSIAISQFDASKILNDDYPSDLSQTYYLIHSLQSYGKRDTSYIMEIHERVSSSIYVDSLGVVNAMIWNPSDQEQTIIFKSPTNQSISITVPSRSLTTNRLSN</sequence>
<keyword evidence="4 11" id="KW-0378">Hydrolase</keyword>